<comment type="caution">
    <text evidence="1">The sequence shown here is derived from an EMBL/GenBank/DDBJ whole genome shotgun (WGS) entry which is preliminary data.</text>
</comment>
<evidence type="ECO:0000313" key="2">
    <source>
        <dbReference type="Proteomes" id="UP000054653"/>
    </source>
</evidence>
<organism evidence="1 2">
    <name type="scientific">Trichinella britovi</name>
    <name type="common">Parasitic roundworm</name>
    <dbReference type="NCBI Taxonomy" id="45882"/>
    <lineage>
        <taxon>Eukaryota</taxon>
        <taxon>Metazoa</taxon>
        <taxon>Ecdysozoa</taxon>
        <taxon>Nematoda</taxon>
        <taxon>Enoplea</taxon>
        <taxon>Dorylaimia</taxon>
        <taxon>Trichinellida</taxon>
        <taxon>Trichinellidae</taxon>
        <taxon>Trichinella</taxon>
    </lineage>
</organism>
<evidence type="ECO:0000313" key="1">
    <source>
        <dbReference type="EMBL" id="KRY39579.1"/>
    </source>
</evidence>
<dbReference type="EMBL" id="JYDI01001150">
    <property type="protein sequence ID" value="KRY39579.1"/>
    <property type="molecule type" value="Genomic_DNA"/>
</dbReference>
<dbReference type="AlphaFoldDB" id="A0A0V1BQL0"/>
<protein>
    <submittedName>
        <fullName evidence="1">Uncharacterized protein</fullName>
    </submittedName>
</protein>
<dbReference type="OrthoDB" id="5921819at2759"/>
<keyword evidence="2" id="KW-1185">Reference proteome</keyword>
<proteinExistence type="predicted"/>
<name>A0A0V1BQL0_TRIBR</name>
<dbReference type="Proteomes" id="UP000054653">
    <property type="component" value="Unassembled WGS sequence"/>
</dbReference>
<feature type="non-terminal residue" evidence="1">
    <location>
        <position position="151"/>
    </location>
</feature>
<reference evidence="1 2" key="1">
    <citation type="submission" date="2015-01" db="EMBL/GenBank/DDBJ databases">
        <title>Evolution of Trichinella species and genotypes.</title>
        <authorList>
            <person name="Korhonen P.K."/>
            <person name="Edoardo P."/>
            <person name="Giuseppe L.R."/>
            <person name="Gasser R.B."/>
        </authorList>
    </citation>
    <scope>NUCLEOTIDE SEQUENCE [LARGE SCALE GENOMIC DNA]</scope>
    <source>
        <strain evidence="1">ISS120</strain>
    </source>
</reference>
<gene>
    <name evidence="1" type="ORF">T03_4398</name>
</gene>
<sequence>MYYSSYCSFGVFVFIFCRKDLISSVRVRCKFKEDSNLRFVPDLTEEKVKLPVYDMIWQLKNVLHQFHCKAIHPSLLDSVSCATSHEAHFTCIVIIHLPHHRLETDKTPGGAFVLFLSYGSANLPDDCWSAQVHHEHPAGSTGTKLPLYPTP</sequence>
<accession>A0A0V1BQL0</accession>